<dbReference type="GO" id="GO:0003824">
    <property type="term" value="F:catalytic activity"/>
    <property type="evidence" value="ECO:0007669"/>
    <property type="project" value="InterPro"/>
</dbReference>
<proteinExistence type="predicted"/>
<sequence length="523" mass="60135">MSLRTRNYIKSHIFIAPPGAGKTAFKNKKPGLSIDPEESIDWRLMDSRYTLYQQRALRNHPEVILEHELDWPTVWTREVLPRLRAALVLRKNIIMGMIAPSSAEIVSRFLKEFQKDTTLILPDEELHFQQVWNDKVKRLKTWGPQLRGWQHTFWLRLLLLGLATDLGLKIVKKPKFPKVYPNYRVGLAAREATHGNQKKFVEVFFGRWAELNKNEEIVAMHVETGFDKNGIYLKCDKTSKACGRKMHNCKLITHLKKDVYGNDLTAWIAQDKLRIPKRGQKNALIFFAGTLAPFHHGHLDALNSAKAFLESKGWNVVGGYASVFKKINDRRIDDIYSIFGSVEHRSSMLQLGTMRSDWLMADFPTQHVLRSSRLEQGDHPMQFLAKRLRKCGALSSEIPITTFWVNGKDAYMDSGFFKDFARHTDSDKLNPLRILIIDNRIGKDAWTRKRLAVAAPNLLPFIARHKLHQSNPTSATAVRNALKTSNRKELKQLVGLPLVESYLMGLMHTQAIRQVVTRKKGFK</sequence>
<dbReference type="InterPro" id="IPR014729">
    <property type="entry name" value="Rossmann-like_a/b/a_fold"/>
</dbReference>
<dbReference type="AlphaFoldDB" id="A0A1G2L817"/>
<name>A0A1G2L817_9BACT</name>
<reference evidence="2 3" key="1">
    <citation type="journal article" date="2016" name="Nat. Commun.">
        <title>Thousands of microbial genomes shed light on interconnected biogeochemical processes in an aquifer system.</title>
        <authorList>
            <person name="Anantharaman K."/>
            <person name="Brown C.T."/>
            <person name="Hug L.A."/>
            <person name="Sharon I."/>
            <person name="Castelle C.J."/>
            <person name="Probst A.J."/>
            <person name="Thomas B.C."/>
            <person name="Singh A."/>
            <person name="Wilkins M.J."/>
            <person name="Karaoz U."/>
            <person name="Brodie E.L."/>
            <person name="Williams K.H."/>
            <person name="Hubbard S.S."/>
            <person name="Banfield J.F."/>
        </authorList>
    </citation>
    <scope>NUCLEOTIDE SEQUENCE [LARGE SCALE GENOMIC DNA]</scope>
</reference>
<dbReference type="SUPFAM" id="SSF52374">
    <property type="entry name" value="Nucleotidylyl transferase"/>
    <property type="match status" value="1"/>
</dbReference>
<accession>A0A1G2L817</accession>
<dbReference type="EMBL" id="MHQO01000003">
    <property type="protein sequence ID" value="OHA07808.1"/>
    <property type="molecule type" value="Genomic_DNA"/>
</dbReference>
<evidence type="ECO:0000313" key="3">
    <source>
        <dbReference type="Proteomes" id="UP000177982"/>
    </source>
</evidence>
<feature type="domain" description="Cytidyltransferase-like" evidence="1">
    <location>
        <begin position="286"/>
        <end position="480"/>
    </location>
</feature>
<gene>
    <name evidence="2" type="ORF">A2934_02970</name>
</gene>
<dbReference type="Proteomes" id="UP000177982">
    <property type="component" value="Unassembled WGS sequence"/>
</dbReference>
<dbReference type="Pfam" id="PF01467">
    <property type="entry name" value="CTP_transf_like"/>
    <property type="match status" value="1"/>
</dbReference>
<evidence type="ECO:0000259" key="1">
    <source>
        <dbReference type="Pfam" id="PF01467"/>
    </source>
</evidence>
<evidence type="ECO:0000313" key="2">
    <source>
        <dbReference type="EMBL" id="OHA07808.1"/>
    </source>
</evidence>
<protein>
    <recommendedName>
        <fullName evidence="1">Cytidyltransferase-like domain-containing protein</fullName>
    </recommendedName>
</protein>
<dbReference type="Gene3D" id="3.40.50.620">
    <property type="entry name" value="HUPs"/>
    <property type="match status" value="1"/>
</dbReference>
<comment type="caution">
    <text evidence="2">The sequence shown here is derived from an EMBL/GenBank/DDBJ whole genome shotgun (WGS) entry which is preliminary data.</text>
</comment>
<organism evidence="2 3">
    <name type="scientific">Candidatus Sungbacteria bacterium RIFCSPLOWO2_01_FULL_47_10</name>
    <dbReference type="NCBI Taxonomy" id="1802276"/>
    <lineage>
        <taxon>Bacteria</taxon>
        <taxon>Candidatus Sungiibacteriota</taxon>
    </lineage>
</organism>
<dbReference type="InterPro" id="IPR004821">
    <property type="entry name" value="Cyt_trans-like"/>
</dbReference>